<dbReference type="OrthoDB" id="10025028at2759"/>
<protein>
    <submittedName>
        <fullName evidence="1">Uncharacterized protein</fullName>
    </submittedName>
</protein>
<dbReference type="AlphaFoldDB" id="A0A2G9S1T2"/>
<keyword evidence="2" id="KW-1185">Reference proteome</keyword>
<reference evidence="2" key="1">
    <citation type="journal article" date="2017" name="Nat. Commun.">
        <title>The North American bullfrog draft genome provides insight into hormonal regulation of long noncoding RNA.</title>
        <authorList>
            <person name="Hammond S.A."/>
            <person name="Warren R.L."/>
            <person name="Vandervalk B.P."/>
            <person name="Kucuk E."/>
            <person name="Khan H."/>
            <person name="Gibb E.A."/>
            <person name="Pandoh P."/>
            <person name="Kirk H."/>
            <person name="Zhao Y."/>
            <person name="Jones M."/>
            <person name="Mungall A.J."/>
            <person name="Coope R."/>
            <person name="Pleasance S."/>
            <person name="Moore R.A."/>
            <person name="Holt R.A."/>
            <person name="Round J.M."/>
            <person name="Ohora S."/>
            <person name="Walle B.V."/>
            <person name="Veldhoen N."/>
            <person name="Helbing C.C."/>
            <person name="Birol I."/>
        </authorList>
    </citation>
    <scope>NUCLEOTIDE SEQUENCE [LARGE SCALE GENOMIC DNA]</scope>
</reference>
<dbReference type="PANTHER" id="PTHR45736">
    <property type="entry name" value="ZINC FINGER MYM-TYPE PROTEIN"/>
    <property type="match status" value="1"/>
</dbReference>
<name>A0A2G9S1T2_AQUCT</name>
<dbReference type="PANTHER" id="PTHR45736:SF5">
    <property type="entry name" value="ZINC FINGER MYM-TYPE PROTEIN 4"/>
    <property type="match status" value="1"/>
</dbReference>
<accession>A0A2G9S1T2</accession>
<sequence length="166" mass="18140">FTYFFAGAVPTVTAKIIGDASTQTDALKLPPSQPPRILKNKALLCKPLSQTKATSCKPHTQHKECQTEDDGKPQILVLPVPVPVFIPVPMHLYTQFAPVPLSLPLPVPVPVLIPTTLDNADKIIDAIEDLKEKVPSDPFEADILQMAEMIAEDEEKEKTSHGGEQQ</sequence>
<evidence type="ECO:0000313" key="2">
    <source>
        <dbReference type="Proteomes" id="UP000228934"/>
    </source>
</evidence>
<dbReference type="InterPro" id="IPR051284">
    <property type="entry name" value="ZnF_MYMT-QRICH1"/>
</dbReference>
<organism evidence="1 2">
    <name type="scientific">Aquarana catesbeiana</name>
    <name type="common">American bullfrog</name>
    <name type="synonym">Rana catesbeiana</name>
    <dbReference type="NCBI Taxonomy" id="8400"/>
    <lineage>
        <taxon>Eukaryota</taxon>
        <taxon>Metazoa</taxon>
        <taxon>Chordata</taxon>
        <taxon>Craniata</taxon>
        <taxon>Vertebrata</taxon>
        <taxon>Euteleostomi</taxon>
        <taxon>Amphibia</taxon>
        <taxon>Batrachia</taxon>
        <taxon>Anura</taxon>
        <taxon>Neobatrachia</taxon>
        <taxon>Ranoidea</taxon>
        <taxon>Ranidae</taxon>
        <taxon>Aquarana</taxon>
    </lineage>
</organism>
<gene>
    <name evidence="1" type="ORF">AB205_0161490</name>
</gene>
<dbReference type="Proteomes" id="UP000228934">
    <property type="component" value="Unassembled WGS sequence"/>
</dbReference>
<evidence type="ECO:0000313" key="1">
    <source>
        <dbReference type="EMBL" id="PIO34109.1"/>
    </source>
</evidence>
<dbReference type="EMBL" id="KV929480">
    <property type="protein sequence ID" value="PIO34109.1"/>
    <property type="molecule type" value="Genomic_DNA"/>
</dbReference>
<proteinExistence type="predicted"/>
<feature type="non-terminal residue" evidence="1">
    <location>
        <position position="1"/>
    </location>
</feature>